<evidence type="ECO:0000256" key="1">
    <source>
        <dbReference type="SAM" id="MobiDB-lite"/>
    </source>
</evidence>
<keyword evidence="2" id="KW-0812">Transmembrane</keyword>
<proteinExistence type="predicted"/>
<dbReference type="Gramene" id="Kaladp0606s0005.1.v1.1">
    <property type="protein sequence ID" value="Kaladp0606s0005.1.v1.1"/>
    <property type="gene ID" value="Kaladp0606s0005.v1.1"/>
</dbReference>
<protein>
    <submittedName>
        <fullName evidence="3">Uncharacterized protein</fullName>
    </submittedName>
</protein>
<keyword evidence="2" id="KW-0472">Membrane</keyword>
<accession>A0A7N0VFE6</accession>
<dbReference type="EnsemblPlants" id="Kaladp0606s0005.1.v1.1">
    <property type="protein sequence ID" value="Kaladp0606s0005.1.v1.1"/>
    <property type="gene ID" value="Kaladp0606s0005.v1.1"/>
</dbReference>
<feature type="transmembrane region" description="Helical" evidence="2">
    <location>
        <begin position="45"/>
        <end position="65"/>
    </location>
</feature>
<feature type="region of interest" description="Disordered" evidence="1">
    <location>
        <begin position="196"/>
        <end position="240"/>
    </location>
</feature>
<reference evidence="3" key="1">
    <citation type="submission" date="2021-01" db="UniProtKB">
        <authorList>
            <consortium name="EnsemblPlants"/>
        </authorList>
    </citation>
    <scope>IDENTIFICATION</scope>
</reference>
<evidence type="ECO:0000313" key="4">
    <source>
        <dbReference type="Proteomes" id="UP000594263"/>
    </source>
</evidence>
<sequence length="289" mass="32888">MGSASIFKTMERVRLWYDLYKVKGIKPFLQGMVTNGWYKKMRREYGLLGLSSSFFLVAVLISTPISNMKEHSVFPAEMPKVIFVSTLQDPENLVRNMLCHFEKQNIESYIIIGSNSDFLLDFARRCHPVIDASIRMDKSVSPLKAHQWTINDLNMPEDIEQESDKQAEPADPRMMSGVAEPRGLAIARKLRPLSLDQGKDVTKQAQKPLSPVKEKKRGVKGLLSRSARSEGGDLKDVSRKQNLRLKPAKKWSVNAMKSGGSESEMKTVVVQYRHRPKMLLCLGFQKDFR</sequence>
<name>A0A7N0VFE6_KALFE</name>
<feature type="compositionally biased region" description="Basic and acidic residues" evidence="1">
    <location>
        <begin position="227"/>
        <end position="239"/>
    </location>
</feature>
<evidence type="ECO:0000313" key="3">
    <source>
        <dbReference type="EnsemblPlants" id="Kaladp0606s0005.1.v1.1"/>
    </source>
</evidence>
<dbReference type="AlphaFoldDB" id="A0A7N0VFE6"/>
<keyword evidence="4" id="KW-1185">Reference proteome</keyword>
<dbReference type="Proteomes" id="UP000594263">
    <property type="component" value="Unplaced"/>
</dbReference>
<keyword evidence="2" id="KW-1133">Transmembrane helix</keyword>
<evidence type="ECO:0000256" key="2">
    <source>
        <dbReference type="SAM" id="Phobius"/>
    </source>
</evidence>
<organism evidence="3 4">
    <name type="scientific">Kalanchoe fedtschenkoi</name>
    <name type="common">Lavender scallops</name>
    <name type="synonym">South American air plant</name>
    <dbReference type="NCBI Taxonomy" id="63787"/>
    <lineage>
        <taxon>Eukaryota</taxon>
        <taxon>Viridiplantae</taxon>
        <taxon>Streptophyta</taxon>
        <taxon>Embryophyta</taxon>
        <taxon>Tracheophyta</taxon>
        <taxon>Spermatophyta</taxon>
        <taxon>Magnoliopsida</taxon>
        <taxon>eudicotyledons</taxon>
        <taxon>Gunneridae</taxon>
        <taxon>Pentapetalae</taxon>
        <taxon>Saxifragales</taxon>
        <taxon>Crassulaceae</taxon>
        <taxon>Kalanchoe</taxon>
    </lineage>
</organism>